<sequence>MSEMEYKISMLGPTRVGKTSLVASILGSTREEVLAGTALNLKTLDLATEKKLSTHAKELKSSLNAGSFNSGAVAGTQEPTKFRFSLNDGTNESLLNFTLLDFPGGWIDPTNRPEQRQNDWEECKNFIHSSSVVIIPVESPVLMEATTPNYQGAIEYNIHSEEIKEIITDWAKYRNHEHANEPSTIIFAPVKCESYFTDNGFTSNKDKSDDLKRLVEKYYAEVIESAQNEFEHNQNSALNIIYTAVDTIG</sequence>
<reference evidence="1 2" key="1">
    <citation type="submission" date="2024-03" db="EMBL/GenBank/DDBJ databases">
        <title>Cross-transmission of Acinetobacter junii carrying blaOXA-58 in a neonatal intensive care unit.</title>
        <authorList>
            <person name="Bour M."/>
            <person name="Potron A."/>
            <person name="Lecointe D."/>
        </authorList>
    </citation>
    <scope>NUCLEOTIDE SEQUENCE [LARGE SCALE GENOMIC DNA]</scope>
    <source>
        <strain evidence="1 2">21A3096 case 1</strain>
    </source>
</reference>
<comment type="caution">
    <text evidence="1">The sequence shown here is derived from an EMBL/GenBank/DDBJ whole genome shotgun (WGS) entry which is preliminary data.</text>
</comment>
<dbReference type="InterPro" id="IPR027417">
    <property type="entry name" value="P-loop_NTPase"/>
</dbReference>
<dbReference type="RefSeq" id="WP_340498237.1">
    <property type="nucleotide sequence ID" value="NZ_JBBMLE010000139.1"/>
</dbReference>
<dbReference type="EMBL" id="JBBMLE010000139">
    <property type="protein sequence ID" value="MEK0254132.1"/>
    <property type="molecule type" value="Genomic_DNA"/>
</dbReference>
<dbReference type="Proteomes" id="UP001498501">
    <property type="component" value="Unassembled WGS sequence"/>
</dbReference>
<feature type="non-terminal residue" evidence="1">
    <location>
        <position position="249"/>
    </location>
</feature>
<dbReference type="SUPFAM" id="SSF52540">
    <property type="entry name" value="P-loop containing nucleoside triphosphate hydrolases"/>
    <property type="match status" value="1"/>
</dbReference>
<proteinExistence type="predicted"/>
<protein>
    <submittedName>
        <fullName evidence="1">Uncharacterized protein</fullName>
    </submittedName>
</protein>
<evidence type="ECO:0000313" key="1">
    <source>
        <dbReference type="EMBL" id="MEK0254132.1"/>
    </source>
</evidence>
<keyword evidence="2" id="KW-1185">Reference proteome</keyword>
<name>A0ABU8ZL81_ACIJU</name>
<evidence type="ECO:0000313" key="2">
    <source>
        <dbReference type="Proteomes" id="UP001498501"/>
    </source>
</evidence>
<dbReference type="Gene3D" id="3.40.50.300">
    <property type="entry name" value="P-loop containing nucleotide triphosphate hydrolases"/>
    <property type="match status" value="1"/>
</dbReference>
<gene>
    <name evidence="1" type="ORF">WM018_17075</name>
</gene>
<accession>A0ABU8ZL81</accession>
<organism evidence="1 2">
    <name type="scientific">Acinetobacter junii</name>
    <dbReference type="NCBI Taxonomy" id="40215"/>
    <lineage>
        <taxon>Bacteria</taxon>
        <taxon>Pseudomonadati</taxon>
        <taxon>Pseudomonadota</taxon>
        <taxon>Gammaproteobacteria</taxon>
        <taxon>Moraxellales</taxon>
        <taxon>Moraxellaceae</taxon>
        <taxon>Acinetobacter</taxon>
    </lineage>
</organism>